<feature type="binding site" evidence="1">
    <location>
        <position position="74"/>
    </location>
    <ligand>
        <name>Mg(2+)</name>
        <dbReference type="ChEBI" id="CHEBI:18420"/>
        <label>2</label>
    </ligand>
</feature>
<dbReference type="EMBL" id="JAUSUA010000005">
    <property type="protein sequence ID" value="MDQ0208547.1"/>
    <property type="molecule type" value="Genomic_DNA"/>
</dbReference>
<dbReference type="SUPFAM" id="SSF55326">
    <property type="entry name" value="PurM N-terminal domain-like"/>
    <property type="match status" value="1"/>
</dbReference>
<name>A0ABT9YL04_9BACI</name>
<evidence type="ECO:0000313" key="5">
    <source>
        <dbReference type="Proteomes" id="UP001225034"/>
    </source>
</evidence>
<dbReference type="EC" id="2.7.4.16" evidence="1"/>
<dbReference type="RefSeq" id="WP_306984673.1">
    <property type="nucleotide sequence ID" value="NZ_JAUSUA010000005.1"/>
</dbReference>
<feature type="domain" description="PurM-like C-terminal" evidence="3">
    <location>
        <begin position="152"/>
        <end position="306"/>
    </location>
</feature>
<dbReference type="CDD" id="cd02194">
    <property type="entry name" value="ThiL"/>
    <property type="match status" value="1"/>
</dbReference>
<keyword evidence="1" id="KW-0547">Nucleotide-binding</keyword>
<proteinExistence type="inferred from homology"/>
<sequence>MKDEFEFIESIKPEKHHQSSLVLGIGDDAAVYQSTKDMREVVCVDTMIEGVHFTKDTLSAFQIGRKALAINVSDLAAMGAIPRFYLVSIAIPSEWNDHEVAELYRGMKHLAGQFDMDLIGGDTVSAKESLVITVTAIGQVEEHVELYRSKAEPGDAVFVTGSLGSSAAGLELLLDKGREGFFNEEEHQLVKLHQEPFPQVQVGRICADMMVRMALNDVSDGLASEAHELAEASEVTLIIREEDIPFHPALRATKEAVEMLEYACNGGEDFQLIGTICDSKVEELVQKGKKAGVSIHKVGEVQPKSDHPVYIQRQKGTEPLKKNGFNHFR</sequence>
<reference evidence="4 5" key="1">
    <citation type="submission" date="2023-07" db="EMBL/GenBank/DDBJ databases">
        <title>Genomic Encyclopedia of Type Strains, Phase IV (KMG-IV): sequencing the most valuable type-strain genomes for metagenomic binning, comparative biology and taxonomic classification.</title>
        <authorList>
            <person name="Goeker M."/>
        </authorList>
    </citation>
    <scope>NUCLEOTIDE SEQUENCE [LARGE SCALE GENOMIC DNA]</scope>
    <source>
        <strain evidence="4 5">DSM 19154</strain>
    </source>
</reference>
<keyword evidence="1" id="KW-0460">Magnesium</keyword>
<feature type="binding site" evidence="1">
    <location>
        <position position="74"/>
    </location>
    <ligand>
        <name>Mg(2+)</name>
        <dbReference type="ChEBI" id="CHEBI:18420"/>
        <label>4</label>
    </ligand>
</feature>
<dbReference type="Pfam" id="PF02769">
    <property type="entry name" value="AIRS_C"/>
    <property type="match status" value="1"/>
</dbReference>
<feature type="binding site" evidence="1">
    <location>
        <position position="268"/>
    </location>
    <ligand>
        <name>substrate</name>
    </ligand>
</feature>
<feature type="binding site" evidence="1">
    <location>
        <position position="325"/>
    </location>
    <ligand>
        <name>substrate</name>
    </ligand>
</feature>
<keyword evidence="1" id="KW-0479">Metal-binding</keyword>
<comment type="function">
    <text evidence="1">Catalyzes the ATP-dependent phosphorylation of thiamine-monophosphate (TMP) to form thiamine-pyrophosphate (TPP), the active form of vitamin B1.</text>
</comment>
<dbReference type="InterPro" id="IPR006283">
    <property type="entry name" value="ThiL-like"/>
</dbReference>
<gene>
    <name evidence="1" type="primary">thiL</name>
    <name evidence="4" type="ORF">J2S05_003358</name>
</gene>
<evidence type="ECO:0000259" key="2">
    <source>
        <dbReference type="Pfam" id="PF00586"/>
    </source>
</evidence>
<comment type="similarity">
    <text evidence="1">Belongs to the thiamine-monophosphate kinase family.</text>
</comment>
<dbReference type="NCBIfam" id="TIGR01379">
    <property type="entry name" value="thiL"/>
    <property type="match status" value="1"/>
</dbReference>
<dbReference type="Gene3D" id="3.90.650.10">
    <property type="entry name" value="PurM-like C-terminal domain"/>
    <property type="match status" value="1"/>
</dbReference>
<feature type="binding site" evidence="1">
    <location>
        <position position="28"/>
    </location>
    <ligand>
        <name>Mg(2+)</name>
        <dbReference type="ChEBI" id="CHEBI:18420"/>
        <label>4</label>
    </ligand>
</feature>
<dbReference type="InterPro" id="IPR016188">
    <property type="entry name" value="PurM-like_N"/>
</dbReference>
<feature type="binding site" evidence="1">
    <location>
        <position position="52"/>
    </location>
    <ligand>
        <name>substrate</name>
    </ligand>
</feature>
<keyword evidence="1" id="KW-0784">Thiamine biosynthesis</keyword>
<dbReference type="InterPro" id="IPR010918">
    <property type="entry name" value="PurM-like_C_dom"/>
</dbReference>
<comment type="miscellaneous">
    <text evidence="1">Reaction mechanism of ThiL seems to utilize a direct, inline transfer of the gamma-phosphate of ATP to TMP rather than a phosphorylated enzyme intermediate.</text>
</comment>
<dbReference type="InterPro" id="IPR036676">
    <property type="entry name" value="PurM-like_C_sf"/>
</dbReference>
<feature type="binding site" evidence="1">
    <location>
        <position position="220"/>
    </location>
    <ligand>
        <name>Mg(2+)</name>
        <dbReference type="ChEBI" id="CHEBI:18420"/>
        <label>5</label>
    </ligand>
</feature>
<organism evidence="4 5">
    <name type="scientific">Alkalicoccobacillus murimartini</name>
    <dbReference type="NCBI Taxonomy" id="171685"/>
    <lineage>
        <taxon>Bacteria</taxon>
        <taxon>Bacillati</taxon>
        <taxon>Bacillota</taxon>
        <taxon>Bacilli</taxon>
        <taxon>Bacillales</taxon>
        <taxon>Bacillaceae</taxon>
        <taxon>Alkalicoccobacillus</taxon>
    </lineage>
</organism>
<accession>A0ABT9YL04</accession>
<dbReference type="HAMAP" id="MF_02128">
    <property type="entry name" value="TMP_kinase"/>
    <property type="match status" value="1"/>
</dbReference>
<feature type="binding site" evidence="1">
    <location>
        <position position="45"/>
    </location>
    <ligand>
        <name>Mg(2+)</name>
        <dbReference type="ChEBI" id="CHEBI:18420"/>
        <label>2</label>
    </ligand>
</feature>
<feature type="binding site" evidence="1">
    <location>
        <position position="122"/>
    </location>
    <ligand>
        <name>Mg(2+)</name>
        <dbReference type="ChEBI" id="CHEBI:18420"/>
        <label>1</label>
    </ligand>
</feature>
<dbReference type="PIRSF" id="PIRSF005303">
    <property type="entry name" value="Thiam_monoph_kin"/>
    <property type="match status" value="1"/>
</dbReference>
<feature type="binding site" evidence="1">
    <location>
        <position position="74"/>
    </location>
    <ligand>
        <name>Mg(2+)</name>
        <dbReference type="ChEBI" id="CHEBI:18420"/>
        <label>3</label>
    </ligand>
</feature>
<feature type="binding site" evidence="1">
    <location>
        <begin position="121"/>
        <end position="122"/>
    </location>
    <ligand>
        <name>ATP</name>
        <dbReference type="ChEBI" id="CHEBI:30616"/>
    </ligand>
</feature>
<keyword evidence="1 4" id="KW-0418">Kinase</keyword>
<comment type="caution">
    <text evidence="4">The sequence shown here is derived from an EMBL/GenBank/DDBJ whole genome shotgun (WGS) entry which is preliminary data.</text>
</comment>
<feature type="binding site" evidence="1">
    <location>
        <position position="28"/>
    </location>
    <ligand>
        <name>Mg(2+)</name>
        <dbReference type="ChEBI" id="CHEBI:18420"/>
        <label>3</label>
    </ligand>
</feature>
<evidence type="ECO:0000313" key="4">
    <source>
        <dbReference type="EMBL" id="MDQ0208547.1"/>
    </source>
</evidence>
<feature type="binding site" evidence="1">
    <location>
        <position position="219"/>
    </location>
    <ligand>
        <name>ATP</name>
        <dbReference type="ChEBI" id="CHEBI:30616"/>
    </ligand>
</feature>
<feature type="domain" description="PurM-like N-terminal" evidence="2">
    <location>
        <begin position="26"/>
        <end position="140"/>
    </location>
</feature>
<evidence type="ECO:0000256" key="1">
    <source>
        <dbReference type="HAMAP-Rule" id="MF_02128"/>
    </source>
</evidence>
<evidence type="ECO:0000259" key="3">
    <source>
        <dbReference type="Pfam" id="PF02769"/>
    </source>
</evidence>
<protein>
    <recommendedName>
        <fullName evidence="1">Thiamine-monophosphate kinase</fullName>
        <shortName evidence="1">TMP kinase</shortName>
        <shortName evidence="1">Thiamine-phosphate kinase</shortName>
        <ecNumber evidence="1">2.7.4.16</ecNumber>
    </recommendedName>
</protein>
<keyword evidence="5" id="KW-1185">Reference proteome</keyword>
<dbReference type="InterPro" id="IPR036921">
    <property type="entry name" value="PurM-like_N_sf"/>
</dbReference>
<comment type="catalytic activity">
    <reaction evidence="1">
        <text>thiamine phosphate + ATP = thiamine diphosphate + ADP</text>
        <dbReference type="Rhea" id="RHEA:15913"/>
        <dbReference type="ChEBI" id="CHEBI:30616"/>
        <dbReference type="ChEBI" id="CHEBI:37575"/>
        <dbReference type="ChEBI" id="CHEBI:58937"/>
        <dbReference type="ChEBI" id="CHEBI:456216"/>
        <dbReference type="EC" id="2.7.4.16"/>
    </reaction>
</comment>
<feature type="binding site" evidence="1">
    <location>
        <position position="148"/>
    </location>
    <ligand>
        <name>ATP</name>
        <dbReference type="ChEBI" id="CHEBI:30616"/>
    </ligand>
</feature>
<dbReference type="GO" id="GO:0009030">
    <property type="term" value="F:thiamine-phosphate kinase activity"/>
    <property type="evidence" value="ECO:0007669"/>
    <property type="project" value="UniProtKB-EC"/>
</dbReference>
<comment type="caution">
    <text evidence="1">Lacks conserved residue(s) required for the propagation of feature annotation.</text>
</comment>
<feature type="binding site" evidence="1">
    <location>
        <position position="104"/>
    </location>
    <ligand>
        <name>ATP</name>
        <dbReference type="ChEBI" id="CHEBI:30616"/>
    </ligand>
</feature>
<keyword evidence="1" id="KW-0067">ATP-binding</keyword>
<comment type="pathway">
    <text evidence="1">Cofactor biosynthesis; thiamine diphosphate biosynthesis; thiamine diphosphate from thiamine phosphate: step 1/1.</text>
</comment>
<dbReference type="SUPFAM" id="SSF56042">
    <property type="entry name" value="PurM C-terminal domain-like"/>
    <property type="match status" value="1"/>
</dbReference>
<dbReference type="Gene3D" id="3.30.1330.10">
    <property type="entry name" value="PurM-like, N-terminal domain"/>
    <property type="match status" value="1"/>
</dbReference>
<dbReference type="PANTHER" id="PTHR30270:SF0">
    <property type="entry name" value="THIAMINE-MONOPHOSPHATE KINASE"/>
    <property type="match status" value="1"/>
</dbReference>
<keyword evidence="1 4" id="KW-0808">Transferase</keyword>
<feature type="binding site" evidence="1">
    <location>
        <position position="217"/>
    </location>
    <ligand>
        <name>Mg(2+)</name>
        <dbReference type="ChEBI" id="CHEBI:18420"/>
        <label>3</label>
    </ligand>
</feature>
<dbReference type="Proteomes" id="UP001225034">
    <property type="component" value="Unassembled WGS sequence"/>
</dbReference>
<feature type="binding site" evidence="1">
    <location>
        <position position="45"/>
    </location>
    <ligand>
        <name>Mg(2+)</name>
        <dbReference type="ChEBI" id="CHEBI:18420"/>
        <label>1</label>
    </ligand>
</feature>
<dbReference type="Pfam" id="PF00586">
    <property type="entry name" value="AIRS"/>
    <property type="match status" value="1"/>
</dbReference>
<dbReference type="PANTHER" id="PTHR30270">
    <property type="entry name" value="THIAMINE-MONOPHOSPHATE KINASE"/>
    <property type="match status" value="1"/>
</dbReference>